<dbReference type="EMBL" id="JBFXLU010000261">
    <property type="protein sequence ID" value="KAL2832355.1"/>
    <property type="molecule type" value="Genomic_DNA"/>
</dbReference>
<feature type="compositionally biased region" description="Low complexity" evidence="1">
    <location>
        <begin position="102"/>
        <end position="116"/>
    </location>
</feature>
<sequence length="210" mass="22766">MRVSRPTTILHLLIGLRPAVPSPAYAIALSPASTSGYSWTSPNKPFSILAQCHATNLYASNALAKTKIANTHTHTYSTMSQPHRAQENQPQKETNNQSADASPSTTVQTESSQSTEQTKKPVLALPSSTDSTTDPTHQLDVNGDGVKLDHLGPLIVNVDGTLARISNWAQMTEIERRNTLRVIGKRNKARMEALKAKQAEEGEGKTDGEK</sequence>
<feature type="chain" id="PRO_5046382227" description="Fungal specific transcription factor" evidence="2">
    <location>
        <begin position="22"/>
        <end position="210"/>
    </location>
</feature>
<keyword evidence="2" id="KW-0732">Signal</keyword>
<feature type="compositionally biased region" description="Polar residues" evidence="1">
    <location>
        <begin position="74"/>
        <end position="101"/>
    </location>
</feature>
<evidence type="ECO:0000313" key="3">
    <source>
        <dbReference type="EMBL" id="KAL2832355.1"/>
    </source>
</evidence>
<name>A0ABR4IXA6_9EURO</name>
<keyword evidence="4" id="KW-1185">Reference proteome</keyword>
<reference evidence="3 4" key="1">
    <citation type="submission" date="2024-07" db="EMBL/GenBank/DDBJ databases">
        <title>Section-level genome sequencing and comparative genomics of Aspergillus sections Usti and Cavernicolus.</title>
        <authorList>
            <consortium name="Lawrence Berkeley National Laboratory"/>
            <person name="Nybo J.L."/>
            <person name="Vesth T.C."/>
            <person name="Theobald S."/>
            <person name="Frisvad J.C."/>
            <person name="Larsen T.O."/>
            <person name="Kjaerboelling I."/>
            <person name="Rothschild-Mancinelli K."/>
            <person name="Lyhne E.K."/>
            <person name="Kogle M.E."/>
            <person name="Barry K."/>
            <person name="Clum A."/>
            <person name="Na H."/>
            <person name="Ledsgaard L."/>
            <person name="Lin J."/>
            <person name="Lipzen A."/>
            <person name="Kuo A."/>
            <person name="Riley R."/>
            <person name="Mondo S."/>
            <person name="Labutti K."/>
            <person name="Haridas S."/>
            <person name="Pangalinan J."/>
            <person name="Salamov A.A."/>
            <person name="Simmons B.A."/>
            <person name="Magnuson J.K."/>
            <person name="Chen J."/>
            <person name="Drula E."/>
            <person name="Henrissat B."/>
            <person name="Wiebenga A."/>
            <person name="Lubbers R.J."/>
            <person name="Gomes A.C."/>
            <person name="Makela M.R."/>
            <person name="Stajich J."/>
            <person name="Grigoriev I.V."/>
            <person name="Mortensen U.H."/>
            <person name="De Vries R.P."/>
            <person name="Baker S.E."/>
            <person name="Andersen M.R."/>
        </authorList>
    </citation>
    <scope>NUCLEOTIDE SEQUENCE [LARGE SCALE GENOMIC DNA]</scope>
    <source>
        <strain evidence="3 4">CBS 123904</strain>
    </source>
</reference>
<feature type="compositionally biased region" description="Low complexity" evidence="1">
    <location>
        <begin position="126"/>
        <end position="136"/>
    </location>
</feature>
<evidence type="ECO:0000256" key="1">
    <source>
        <dbReference type="SAM" id="MobiDB-lite"/>
    </source>
</evidence>
<evidence type="ECO:0000313" key="4">
    <source>
        <dbReference type="Proteomes" id="UP001610446"/>
    </source>
</evidence>
<organism evidence="3 4">
    <name type="scientific">Aspergillus pseudoustus</name>
    <dbReference type="NCBI Taxonomy" id="1810923"/>
    <lineage>
        <taxon>Eukaryota</taxon>
        <taxon>Fungi</taxon>
        <taxon>Dikarya</taxon>
        <taxon>Ascomycota</taxon>
        <taxon>Pezizomycotina</taxon>
        <taxon>Eurotiomycetes</taxon>
        <taxon>Eurotiomycetidae</taxon>
        <taxon>Eurotiales</taxon>
        <taxon>Aspergillaceae</taxon>
        <taxon>Aspergillus</taxon>
        <taxon>Aspergillus subgen. Nidulantes</taxon>
    </lineage>
</organism>
<feature type="signal peptide" evidence="2">
    <location>
        <begin position="1"/>
        <end position="21"/>
    </location>
</feature>
<dbReference type="Proteomes" id="UP001610446">
    <property type="component" value="Unassembled WGS sequence"/>
</dbReference>
<dbReference type="PANTHER" id="PTHR39474:SF1">
    <property type="entry name" value="FUNGAL SPECIFIC TRANSCRIPTION FACTOR"/>
    <property type="match status" value="1"/>
</dbReference>
<gene>
    <name evidence="3" type="ORF">BJY01DRAFT_225932</name>
</gene>
<accession>A0ABR4IXA6</accession>
<dbReference type="PANTHER" id="PTHR39474">
    <property type="entry name" value="UNNAMED PRODUCT"/>
    <property type="match status" value="1"/>
</dbReference>
<protein>
    <recommendedName>
        <fullName evidence="5">Fungal specific transcription factor</fullName>
    </recommendedName>
</protein>
<evidence type="ECO:0008006" key="5">
    <source>
        <dbReference type="Google" id="ProtNLM"/>
    </source>
</evidence>
<proteinExistence type="predicted"/>
<feature type="region of interest" description="Disordered" evidence="1">
    <location>
        <begin position="74"/>
        <end position="141"/>
    </location>
</feature>
<evidence type="ECO:0000256" key="2">
    <source>
        <dbReference type="SAM" id="SignalP"/>
    </source>
</evidence>
<comment type="caution">
    <text evidence="3">The sequence shown here is derived from an EMBL/GenBank/DDBJ whole genome shotgun (WGS) entry which is preliminary data.</text>
</comment>